<dbReference type="RefSeq" id="WP_007403608.1">
    <property type="nucleotide sequence ID" value="NZ_BBJS01000014.1"/>
</dbReference>
<dbReference type="Gene3D" id="2.160.10.10">
    <property type="entry name" value="Hexapeptide repeat proteins"/>
    <property type="match status" value="1"/>
</dbReference>
<dbReference type="Proteomes" id="UP000032025">
    <property type="component" value="Unassembled WGS sequence"/>
</dbReference>
<dbReference type="InterPro" id="IPR011004">
    <property type="entry name" value="Trimer_LpxA-like_sf"/>
</dbReference>
<dbReference type="InterPro" id="IPR001451">
    <property type="entry name" value="Hexapep"/>
</dbReference>
<reference evidence="1 2" key="1">
    <citation type="submission" date="2014-08" db="EMBL/GenBank/DDBJ databases">
        <title>Whole genome shotgun sequence of Sphingomonas paucimobilis NBRC 13935.</title>
        <authorList>
            <person name="Hosoyama A."/>
            <person name="Hashimoto M."/>
            <person name="Hosoyama Y."/>
            <person name="Noguchi M."/>
            <person name="Uohara A."/>
            <person name="Ohji S."/>
            <person name="Katano-Makiyama Y."/>
            <person name="Ichikawa N."/>
            <person name="Kimura A."/>
            <person name="Yamazoe A."/>
            <person name="Fujita N."/>
        </authorList>
    </citation>
    <scope>NUCLEOTIDE SEQUENCE [LARGE SCALE GENOMIC DNA]</scope>
    <source>
        <strain evidence="1 2">NBRC 13935</strain>
    </source>
</reference>
<name>A0A0C9M0Q4_SPHPI</name>
<dbReference type="PANTHER" id="PTHR13061:SF29">
    <property type="entry name" value="GAMMA CARBONIC ANHYDRASE-LIKE 1, MITOCHONDRIAL-RELATED"/>
    <property type="match status" value="1"/>
</dbReference>
<protein>
    <submittedName>
        <fullName evidence="1">DNA, contig: SP614</fullName>
    </submittedName>
</protein>
<evidence type="ECO:0000313" key="2">
    <source>
        <dbReference type="Proteomes" id="UP000032025"/>
    </source>
</evidence>
<dbReference type="InterPro" id="IPR047324">
    <property type="entry name" value="LbH_gamma_CA-like"/>
</dbReference>
<dbReference type="Pfam" id="PF00132">
    <property type="entry name" value="Hexapep"/>
    <property type="match status" value="1"/>
</dbReference>
<dbReference type="AlphaFoldDB" id="A0A0C9M0Q4"/>
<dbReference type="CDD" id="cd04645">
    <property type="entry name" value="LbH_gamma_CA_like"/>
    <property type="match status" value="1"/>
</dbReference>
<dbReference type="PANTHER" id="PTHR13061">
    <property type="entry name" value="DYNACTIN SUBUNIT P25"/>
    <property type="match status" value="1"/>
</dbReference>
<dbReference type="SUPFAM" id="SSF51161">
    <property type="entry name" value="Trimeric LpxA-like enzymes"/>
    <property type="match status" value="1"/>
</dbReference>
<sequence>MPLYALDDRRPSVHPSAWVAPSADVIGEAILDEQASLWFGAVVRADNTPIHIGTRSNVQDGAVLHSDPGSPLTIGADCTVGHHAVLHGCTIEDGCLIGMGATILNDAVIGAGSLVGAGALVTEGKTFPPASLIVGVPAKAIRTLGPDDLEKLRRSALGYAERAGRYAATLQRVDEDRSEAAVDAEPAPA</sequence>
<dbReference type="EMBL" id="BBJS01000014">
    <property type="protein sequence ID" value="GAN12895.1"/>
    <property type="molecule type" value="Genomic_DNA"/>
</dbReference>
<keyword evidence="2" id="KW-1185">Reference proteome</keyword>
<proteinExistence type="predicted"/>
<dbReference type="GeneID" id="78529350"/>
<evidence type="ECO:0000313" key="1">
    <source>
        <dbReference type="EMBL" id="GAN12895.1"/>
    </source>
</evidence>
<organism evidence="1 2">
    <name type="scientific">Sphingomonas paucimobilis NBRC 13935</name>
    <dbReference type="NCBI Taxonomy" id="1219050"/>
    <lineage>
        <taxon>Bacteria</taxon>
        <taxon>Pseudomonadati</taxon>
        <taxon>Pseudomonadota</taxon>
        <taxon>Alphaproteobacteria</taxon>
        <taxon>Sphingomonadales</taxon>
        <taxon>Sphingomonadaceae</taxon>
        <taxon>Sphingomonas</taxon>
    </lineage>
</organism>
<accession>A0A0C9M0Q4</accession>
<dbReference type="InterPro" id="IPR050484">
    <property type="entry name" value="Transf_Hexapept/Carb_Anhydrase"/>
</dbReference>
<comment type="caution">
    <text evidence="1">The sequence shown here is derived from an EMBL/GenBank/DDBJ whole genome shotgun (WGS) entry which is preliminary data.</text>
</comment>
<gene>
    <name evidence="1" type="ORF">SP6_14_00510</name>
</gene>